<evidence type="ECO:0000313" key="2">
    <source>
        <dbReference type="EMBL" id="OJD76206.1"/>
    </source>
</evidence>
<comment type="caution">
    <text evidence="2">The sequence shown here is derived from an EMBL/GenBank/DDBJ whole genome shotgun (WGS) entry which is preliminary data.</text>
</comment>
<dbReference type="EMBL" id="MAOI01000090">
    <property type="protein sequence ID" value="OJD76206.1"/>
    <property type="molecule type" value="Genomic_DNA"/>
</dbReference>
<dbReference type="Pfam" id="PF01593">
    <property type="entry name" value="Amino_oxidase"/>
    <property type="match status" value="1"/>
</dbReference>
<organism evidence="2 3">
    <name type="scientific">Bacillus paramycoides</name>
    <dbReference type="NCBI Taxonomy" id="2026194"/>
    <lineage>
        <taxon>Bacteria</taxon>
        <taxon>Bacillati</taxon>
        <taxon>Bacillota</taxon>
        <taxon>Bacilli</taxon>
        <taxon>Bacillales</taxon>
        <taxon>Bacillaceae</taxon>
        <taxon>Bacillus</taxon>
        <taxon>Bacillus cereus group</taxon>
    </lineage>
</organism>
<dbReference type="PANTHER" id="PTHR42923:SF3">
    <property type="entry name" value="PROTOPORPHYRINOGEN OXIDASE"/>
    <property type="match status" value="1"/>
</dbReference>
<dbReference type="Gene3D" id="3.50.50.60">
    <property type="entry name" value="FAD/NAD(P)-binding domain"/>
    <property type="match status" value="1"/>
</dbReference>
<dbReference type="AlphaFoldDB" id="A0A1J9UC22"/>
<name>A0A1J9UC22_9BACI</name>
<evidence type="ECO:0000259" key="1">
    <source>
        <dbReference type="Pfam" id="PF01593"/>
    </source>
</evidence>
<accession>A0A1J9UC22</accession>
<dbReference type="InterPro" id="IPR050464">
    <property type="entry name" value="Zeta_carotene_desat/Oxidored"/>
</dbReference>
<dbReference type="Gene3D" id="3.90.660.50">
    <property type="match status" value="1"/>
</dbReference>
<dbReference type="GO" id="GO:0016491">
    <property type="term" value="F:oxidoreductase activity"/>
    <property type="evidence" value="ECO:0007669"/>
    <property type="project" value="InterPro"/>
</dbReference>
<gene>
    <name evidence="2" type="ORF">BAU28_03395</name>
</gene>
<reference evidence="2 3" key="1">
    <citation type="submission" date="2016-06" db="EMBL/GenBank/DDBJ databases">
        <title>First insights into the genetic diversity and population structure of in the Bacillus cereus group bacteria from diverse marine environments.</title>
        <authorList>
            <person name="Liu Y."/>
            <person name="Lai Q."/>
            <person name="Shao Z."/>
        </authorList>
    </citation>
    <scope>NUCLEOTIDE SEQUENCE [LARGE SCALE GENOMIC DNA]</scope>
    <source>
        <strain evidence="2 3">NH24A2</strain>
    </source>
</reference>
<dbReference type="PANTHER" id="PTHR42923">
    <property type="entry name" value="PROTOPORPHYRINOGEN OXIDASE"/>
    <property type="match status" value="1"/>
</dbReference>
<feature type="domain" description="Amine oxidase" evidence="1">
    <location>
        <begin position="13"/>
        <end position="419"/>
    </location>
</feature>
<protein>
    <submittedName>
        <fullName evidence="2">Dehydrogenase</fullName>
    </submittedName>
</protein>
<dbReference type="RefSeq" id="WP_071719772.1">
    <property type="nucleotide sequence ID" value="NZ_CBCSHB010000001.1"/>
</dbReference>
<sequence>MNKFDIAIVGGGLAGLTASIYLAKKGRKVVVLEKSSRFGGRAMTINKNGIYMNLGAHALYRGGEAFLTFNELGMNLTGGIPSTKAHGIWKDEVYTIPTDFRTILSTPLLSWSAKIQFSRLMIHLGKLDISVIPKMSLSVWAEKEIQDPMVRNIFYALCRTTTYTFAPTIQLASSVLKQIQRSMKEGVFYVDGGWETIITKLKDIAINAGVKFQESKHVLEIEHCEDIQKIRCLDDDIFETDAVIVTIPVKEACKIIKSAEKTSLHVWGEQSLQVTAAALDIGLKRLPNPTHQFALGLDQPVFFTNQSRSAKLSEDGSIVVSLIKYHNPMEEINSINNDKEQLEKTMELLHPNWKREVVVKQYLPKITVVHDFPHIGRGENPGPAIPEMPGVYVAGDWAGHNEVLADAAVASGKRAALHILKQLEREAIQHGNGAII</sequence>
<dbReference type="InterPro" id="IPR036188">
    <property type="entry name" value="FAD/NAD-bd_sf"/>
</dbReference>
<dbReference type="Proteomes" id="UP000182788">
    <property type="component" value="Unassembled WGS sequence"/>
</dbReference>
<dbReference type="InterPro" id="IPR002937">
    <property type="entry name" value="Amino_oxidase"/>
</dbReference>
<evidence type="ECO:0000313" key="3">
    <source>
        <dbReference type="Proteomes" id="UP000182788"/>
    </source>
</evidence>
<dbReference type="GeneID" id="87593714"/>
<proteinExistence type="predicted"/>
<dbReference type="SUPFAM" id="SSF51905">
    <property type="entry name" value="FAD/NAD(P)-binding domain"/>
    <property type="match status" value="1"/>
</dbReference>